<organism evidence="10 11">
    <name type="scientific">Macrococcus hajekii</name>
    <dbReference type="NCBI Taxonomy" id="198482"/>
    <lineage>
        <taxon>Bacteria</taxon>
        <taxon>Bacillati</taxon>
        <taxon>Bacillota</taxon>
        <taxon>Bacilli</taxon>
        <taxon>Bacillales</taxon>
        <taxon>Staphylococcaceae</taxon>
        <taxon>Macrococcus</taxon>
    </lineage>
</organism>
<evidence type="ECO:0000256" key="5">
    <source>
        <dbReference type="ARBA" id="ARBA00022989"/>
    </source>
</evidence>
<dbReference type="Proteomes" id="UP000295328">
    <property type="component" value="Unassembled WGS sequence"/>
</dbReference>
<keyword evidence="4 9" id="KW-0812">Transmembrane</keyword>
<dbReference type="Gene3D" id="1.10.1200.120">
    <property type="entry name" value="Large-conductance mechanosensitive channel, MscL, domain 1"/>
    <property type="match status" value="1"/>
</dbReference>
<keyword evidence="11" id="KW-1185">Reference proteome</keyword>
<keyword evidence="3 9" id="KW-1003">Cell membrane</keyword>
<comment type="caution">
    <text evidence="10">The sequence shown here is derived from an EMBL/GenBank/DDBJ whole genome shotgun (WGS) entry which is preliminary data.</text>
</comment>
<dbReference type="InterPro" id="IPR037673">
    <property type="entry name" value="MSC/AndL"/>
</dbReference>
<evidence type="ECO:0000256" key="4">
    <source>
        <dbReference type="ARBA" id="ARBA00022692"/>
    </source>
</evidence>
<evidence type="ECO:0000256" key="7">
    <source>
        <dbReference type="ARBA" id="ARBA00023136"/>
    </source>
</evidence>
<dbReference type="Pfam" id="PF01741">
    <property type="entry name" value="MscL"/>
    <property type="match status" value="1"/>
</dbReference>
<evidence type="ECO:0000256" key="1">
    <source>
        <dbReference type="ARBA" id="ARBA00004141"/>
    </source>
</evidence>
<dbReference type="PANTHER" id="PTHR30266:SF2">
    <property type="entry name" value="LARGE-CONDUCTANCE MECHANOSENSITIVE CHANNEL"/>
    <property type="match status" value="1"/>
</dbReference>
<dbReference type="OrthoDB" id="9810350at2"/>
<dbReference type="SUPFAM" id="SSF81330">
    <property type="entry name" value="Gated mechanosensitive channel"/>
    <property type="match status" value="1"/>
</dbReference>
<comment type="similarity">
    <text evidence="9">Belongs to the MscL family.</text>
</comment>
<accession>A0A4R6BMN0</accession>
<dbReference type="PANTHER" id="PTHR30266">
    <property type="entry name" value="MECHANOSENSITIVE CHANNEL MSCL"/>
    <property type="match status" value="1"/>
</dbReference>
<evidence type="ECO:0000256" key="2">
    <source>
        <dbReference type="ARBA" id="ARBA00022448"/>
    </source>
</evidence>
<dbReference type="HAMAP" id="MF_00115">
    <property type="entry name" value="MscL"/>
    <property type="match status" value="1"/>
</dbReference>
<name>A0A4R6BMN0_9STAP</name>
<evidence type="ECO:0000313" key="10">
    <source>
        <dbReference type="EMBL" id="TDM03080.1"/>
    </source>
</evidence>
<dbReference type="PRINTS" id="PR01264">
    <property type="entry name" value="MECHCHANNEL"/>
</dbReference>
<dbReference type="InterPro" id="IPR001185">
    <property type="entry name" value="MS_channel"/>
</dbReference>
<evidence type="ECO:0000256" key="3">
    <source>
        <dbReference type="ARBA" id="ARBA00022475"/>
    </source>
</evidence>
<reference evidence="10 11" key="1">
    <citation type="submission" date="2019-01" db="EMBL/GenBank/DDBJ databases">
        <title>Draft genome sequences of the type strains of six Macrococcus species.</title>
        <authorList>
            <person name="Mazhar S."/>
            <person name="Altermann E."/>
            <person name="Hill C."/>
            <person name="Mcauliffe O."/>
        </authorList>
    </citation>
    <scope>NUCLEOTIDE SEQUENCE [LARGE SCALE GENOMIC DNA]</scope>
    <source>
        <strain evidence="10 11">CCM4809</strain>
    </source>
</reference>
<dbReference type="GO" id="GO:0008381">
    <property type="term" value="F:mechanosensitive monoatomic ion channel activity"/>
    <property type="evidence" value="ECO:0007669"/>
    <property type="project" value="UniProtKB-UniRule"/>
</dbReference>
<keyword evidence="5 9" id="KW-1133">Transmembrane helix</keyword>
<sequence length="122" mass="13591">MSLLKEFKEFAIKGNVLELAVAVVIGAAFSKIVSALVDNIIMPIIALVFGGKTDFAKDWAYMGIKYGVFIQSIIDFLIIAASIFLFVKVLNKLTRAQPKEETVEENTVLLTEIRDLLRNKNI</sequence>
<comment type="subunit">
    <text evidence="9">Homopentamer.</text>
</comment>
<keyword evidence="2 9" id="KW-0813">Transport</keyword>
<keyword evidence="7 9" id="KW-0472">Membrane</keyword>
<comment type="subcellular location">
    <subcellularLocation>
        <location evidence="9">Cell membrane</location>
        <topology evidence="9">Multi-pass membrane protein</topology>
    </subcellularLocation>
    <subcellularLocation>
        <location evidence="1">Membrane</location>
        <topology evidence="1">Multi-pass membrane protein</topology>
    </subcellularLocation>
</comment>
<evidence type="ECO:0000256" key="9">
    <source>
        <dbReference type="HAMAP-Rule" id="MF_00115"/>
    </source>
</evidence>
<evidence type="ECO:0000256" key="8">
    <source>
        <dbReference type="ARBA" id="ARBA00023303"/>
    </source>
</evidence>
<dbReference type="AlphaFoldDB" id="A0A4R6BMN0"/>
<protein>
    <recommendedName>
        <fullName evidence="9">Large-conductance mechanosensitive channel</fullName>
    </recommendedName>
</protein>
<proteinExistence type="inferred from homology"/>
<dbReference type="NCBIfam" id="TIGR00220">
    <property type="entry name" value="mscL"/>
    <property type="match status" value="1"/>
</dbReference>
<keyword evidence="6 9" id="KW-0406">Ion transport</keyword>
<dbReference type="RefSeq" id="WP_133429168.1">
    <property type="nucleotide sequence ID" value="NZ_BMCC01000002.1"/>
</dbReference>
<feature type="transmembrane region" description="Helical" evidence="9">
    <location>
        <begin position="21"/>
        <end position="49"/>
    </location>
</feature>
<comment type="function">
    <text evidence="9">Channel that opens in response to stretch forces in the membrane lipid bilayer. May participate in the regulation of osmotic pressure changes within the cell.</text>
</comment>
<dbReference type="NCBIfam" id="NF010559">
    <property type="entry name" value="PRK13954.1"/>
    <property type="match status" value="1"/>
</dbReference>
<dbReference type="InterPro" id="IPR036019">
    <property type="entry name" value="MscL_channel"/>
</dbReference>
<gene>
    <name evidence="9 10" type="primary">mscL</name>
    <name evidence="10" type="ORF">ERX37_03065</name>
</gene>
<evidence type="ECO:0000256" key="6">
    <source>
        <dbReference type="ARBA" id="ARBA00023065"/>
    </source>
</evidence>
<dbReference type="GO" id="GO:0005886">
    <property type="term" value="C:plasma membrane"/>
    <property type="evidence" value="ECO:0007669"/>
    <property type="project" value="UniProtKB-SubCell"/>
</dbReference>
<dbReference type="EMBL" id="SCWE01000001">
    <property type="protein sequence ID" value="TDM03080.1"/>
    <property type="molecule type" value="Genomic_DNA"/>
</dbReference>
<feature type="transmembrane region" description="Helical" evidence="9">
    <location>
        <begin position="69"/>
        <end position="90"/>
    </location>
</feature>
<evidence type="ECO:0000313" key="11">
    <source>
        <dbReference type="Proteomes" id="UP000295328"/>
    </source>
</evidence>
<keyword evidence="8 9" id="KW-0407">Ion channel</keyword>